<dbReference type="AlphaFoldDB" id="A0A4Y1ZZ49"/>
<sequence length="220" mass="24667">MGNRIISSSLPPPHVSAIEDFTQIGIDFVSRSNYVEIAFPLRFLDRKKINRLQFGNLLNSAWAKSVNVDSGIKDFQARGIIPFDPDVIPHTHTQFAYLSEVETEVNADPPAVNNGGTQLTESRPAVNNSAPEVDPSVPTASKQNTCETPTKLLDQIYPIRNVNKVKALKRKSQNVSTILNTPENILKVKKKEKEKKVMKQRRNQEKERNKKVSILVLIGL</sequence>
<comment type="caution">
    <text evidence="2">The sequence shown here is derived from an EMBL/GenBank/DDBJ whole genome shotgun (WGS) entry which is preliminary data.</text>
</comment>
<name>A0A4Y1ZZ49_ARAVE</name>
<proteinExistence type="predicted"/>
<accession>A0A4Y1ZZ49</accession>
<keyword evidence="3" id="KW-1185">Reference proteome</keyword>
<feature type="region of interest" description="Disordered" evidence="1">
    <location>
        <begin position="107"/>
        <end position="144"/>
    </location>
</feature>
<dbReference type="Proteomes" id="UP000499080">
    <property type="component" value="Unassembled WGS sequence"/>
</dbReference>
<gene>
    <name evidence="2" type="ORF">AVEN_127981_1</name>
</gene>
<evidence type="ECO:0000313" key="3">
    <source>
        <dbReference type="Proteomes" id="UP000499080"/>
    </source>
</evidence>
<evidence type="ECO:0000313" key="2">
    <source>
        <dbReference type="EMBL" id="GBL72758.1"/>
    </source>
</evidence>
<organism evidence="2 3">
    <name type="scientific">Araneus ventricosus</name>
    <name type="common">Orbweaver spider</name>
    <name type="synonym">Epeira ventricosa</name>
    <dbReference type="NCBI Taxonomy" id="182803"/>
    <lineage>
        <taxon>Eukaryota</taxon>
        <taxon>Metazoa</taxon>
        <taxon>Ecdysozoa</taxon>
        <taxon>Arthropoda</taxon>
        <taxon>Chelicerata</taxon>
        <taxon>Arachnida</taxon>
        <taxon>Araneae</taxon>
        <taxon>Araneomorphae</taxon>
        <taxon>Entelegynae</taxon>
        <taxon>Araneoidea</taxon>
        <taxon>Araneidae</taxon>
        <taxon>Araneus</taxon>
    </lineage>
</organism>
<feature type="compositionally biased region" description="Polar residues" evidence="1">
    <location>
        <begin position="114"/>
        <end position="130"/>
    </location>
</feature>
<reference evidence="2 3" key="1">
    <citation type="journal article" date="2019" name="Sci. Rep.">
        <title>Orb-weaving spider Araneus ventricosus genome elucidates the spidroin gene catalogue.</title>
        <authorList>
            <person name="Kono N."/>
            <person name="Nakamura H."/>
            <person name="Ohtoshi R."/>
            <person name="Moran D.A.P."/>
            <person name="Shinohara A."/>
            <person name="Yoshida Y."/>
            <person name="Fujiwara M."/>
            <person name="Mori M."/>
            <person name="Tomita M."/>
            <person name="Arakawa K."/>
        </authorList>
    </citation>
    <scope>NUCLEOTIDE SEQUENCE [LARGE SCALE GENOMIC DNA]</scope>
</reference>
<evidence type="ECO:0000256" key="1">
    <source>
        <dbReference type="SAM" id="MobiDB-lite"/>
    </source>
</evidence>
<protein>
    <submittedName>
        <fullName evidence="2">Uncharacterized protein</fullName>
    </submittedName>
</protein>
<dbReference type="EMBL" id="BGPR01000002">
    <property type="protein sequence ID" value="GBL72758.1"/>
    <property type="molecule type" value="Genomic_DNA"/>
</dbReference>